<organism evidence="2 3">
    <name type="scientific">Herbiconiux moechotypicola</name>
    <dbReference type="NCBI Taxonomy" id="637393"/>
    <lineage>
        <taxon>Bacteria</taxon>
        <taxon>Bacillati</taxon>
        <taxon>Actinomycetota</taxon>
        <taxon>Actinomycetes</taxon>
        <taxon>Micrococcales</taxon>
        <taxon>Microbacteriaceae</taxon>
        <taxon>Herbiconiux</taxon>
    </lineage>
</organism>
<sequence>MLDSCWLAWVTTRRPSPDGPGRPTQALRRGPRSIERPAMSDSDAVRPEGDASSHEQKLHAAASWAAAAVALAVQDAVRGR</sequence>
<comment type="caution">
    <text evidence="2">The sequence shown here is derived from an EMBL/GenBank/DDBJ whole genome shotgun (WGS) entry which is preliminary data.</text>
</comment>
<evidence type="ECO:0000313" key="2">
    <source>
        <dbReference type="EMBL" id="GAA2232696.1"/>
    </source>
</evidence>
<feature type="region of interest" description="Disordered" evidence="1">
    <location>
        <begin position="11"/>
        <end position="59"/>
    </location>
</feature>
<evidence type="ECO:0000256" key="1">
    <source>
        <dbReference type="SAM" id="MobiDB-lite"/>
    </source>
</evidence>
<accession>A0ABP5QDJ0</accession>
<dbReference type="EMBL" id="BAAAQY010000004">
    <property type="protein sequence ID" value="GAA2232696.1"/>
    <property type="molecule type" value="Genomic_DNA"/>
</dbReference>
<dbReference type="Proteomes" id="UP001500929">
    <property type="component" value="Unassembled WGS sequence"/>
</dbReference>
<keyword evidence="3" id="KW-1185">Reference proteome</keyword>
<name>A0ABP5QDJ0_9MICO</name>
<reference evidence="3" key="1">
    <citation type="journal article" date="2019" name="Int. J. Syst. Evol. Microbiol.">
        <title>The Global Catalogue of Microorganisms (GCM) 10K type strain sequencing project: providing services to taxonomists for standard genome sequencing and annotation.</title>
        <authorList>
            <consortium name="The Broad Institute Genomics Platform"/>
            <consortium name="The Broad Institute Genome Sequencing Center for Infectious Disease"/>
            <person name="Wu L."/>
            <person name="Ma J."/>
        </authorList>
    </citation>
    <scope>NUCLEOTIDE SEQUENCE [LARGE SCALE GENOMIC DNA]</scope>
    <source>
        <strain evidence="3">JCM 16117</strain>
    </source>
</reference>
<protein>
    <submittedName>
        <fullName evidence="2">Uncharacterized protein</fullName>
    </submittedName>
</protein>
<feature type="compositionally biased region" description="Basic and acidic residues" evidence="1">
    <location>
        <begin position="43"/>
        <end position="58"/>
    </location>
</feature>
<gene>
    <name evidence="2" type="ORF">GCM10009851_17220</name>
</gene>
<evidence type="ECO:0000313" key="3">
    <source>
        <dbReference type="Proteomes" id="UP001500929"/>
    </source>
</evidence>
<proteinExistence type="predicted"/>